<dbReference type="KEGG" id="xbc:ELE36_12300"/>
<dbReference type="SMART" id="SM01321">
    <property type="entry name" value="Y1_Tnp"/>
    <property type="match status" value="1"/>
</dbReference>
<dbReference type="InterPro" id="IPR036515">
    <property type="entry name" value="Transposase_17_sf"/>
</dbReference>
<reference evidence="2 3" key="1">
    <citation type="submission" date="2019-01" db="EMBL/GenBank/DDBJ databases">
        <title>Pseudolysobacter antarctica gen. nov., sp. nov., isolated from Fildes Peninsula, Antarctica.</title>
        <authorList>
            <person name="Wei Z."/>
            <person name="Peng F."/>
        </authorList>
    </citation>
    <scope>NUCLEOTIDE SEQUENCE [LARGE SCALE GENOMIC DNA]</scope>
    <source>
        <strain evidence="2 3">AQ6-296</strain>
    </source>
</reference>
<dbReference type="SUPFAM" id="SSF143422">
    <property type="entry name" value="Transposase IS200-like"/>
    <property type="match status" value="1"/>
</dbReference>
<gene>
    <name evidence="2" type="ORF">ELE36_12300</name>
</gene>
<dbReference type="EMBL" id="CP035704">
    <property type="protein sequence ID" value="QBB71070.1"/>
    <property type="molecule type" value="Genomic_DNA"/>
</dbReference>
<feature type="domain" description="Transposase IS200-like" evidence="1">
    <location>
        <begin position="9"/>
        <end position="132"/>
    </location>
</feature>
<dbReference type="GO" id="GO:0043565">
    <property type="term" value="F:sequence-specific DNA binding"/>
    <property type="evidence" value="ECO:0007669"/>
    <property type="project" value="TreeGrafter"/>
</dbReference>
<sequence>MSQYRRNRVPGGTYFFTVNLLDRSSRLLTENIDAFREAVRQVRARKPFHIDAWTVLPDHTHCIWTLPPGDTDYSARWKAIKIAFAKTLPKTEQLSAVRLRKGERGIWQRRFWEHTIRDERDYAAHVDYVHINPLKHGLVQRVADWSYSTFHRYVDVGIYPPNWAGVSNIFVAGER</sequence>
<dbReference type="PANTHER" id="PTHR36966:SF1">
    <property type="entry name" value="REP-ASSOCIATED TYROSINE TRANSPOSASE"/>
    <property type="match status" value="1"/>
</dbReference>
<dbReference type="AlphaFoldDB" id="A0A411HKZ2"/>
<evidence type="ECO:0000313" key="3">
    <source>
        <dbReference type="Proteomes" id="UP000291562"/>
    </source>
</evidence>
<dbReference type="GO" id="GO:0006313">
    <property type="term" value="P:DNA transposition"/>
    <property type="evidence" value="ECO:0007669"/>
    <property type="project" value="InterPro"/>
</dbReference>
<dbReference type="Gene3D" id="3.30.70.1290">
    <property type="entry name" value="Transposase IS200-like"/>
    <property type="match status" value="1"/>
</dbReference>
<evidence type="ECO:0000313" key="2">
    <source>
        <dbReference type="EMBL" id="QBB71070.1"/>
    </source>
</evidence>
<proteinExistence type="predicted"/>
<dbReference type="NCBIfam" id="NF047646">
    <property type="entry name" value="REP_Tyr_transpos"/>
    <property type="match status" value="1"/>
</dbReference>
<protein>
    <submittedName>
        <fullName evidence="2">Transposase</fullName>
    </submittedName>
</protein>
<keyword evidence="3" id="KW-1185">Reference proteome</keyword>
<dbReference type="GO" id="GO:0004803">
    <property type="term" value="F:transposase activity"/>
    <property type="evidence" value="ECO:0007669"/>
    <property type="project" value="InterPro"/>
</dbReference>
<dbReference type="InterPro" id="IPR052715">
    <property type="entry name" value="RAYT_transposase"/>
</dbReference>
<dbReference type="OrthoDB" id="9794403at2"/>
<dbReference type="Pfam" id="PF01797">
    <property type="entry name" value="Y1_Tnp"/>
    <property type="match status" value="1"/>
</dbReference>
<name>A0A411HKZ2_9GAMM</name>
<accession>A0A411HKZ2</accession>
<dbReference type="RefSeq" id="WP_129833716.1">
    <property type="nucleotide sequence ID" value="NZ_CP035704.1"/>
</dbReference>
<dbReference type="InterPro" id="IPR002686">
    <property type="entry name" value="Transposase_17"/>
</dbReference>
<organism evidence="2 3">
    <name type="scientific">Pseudolysobacter antarcticus</name>
    <dbReference type="NCBI Taxonomy" id="2511995"/>
    <lineage>
        <taxon>Bacteria</taxon>
        <taxon>Pseudomonadati</taxon>
        <taxon>Pseudomonadota</taxon>
        <taxon>Gammaproteobacteria</taxon>
        <taxon>Lysobacterales</taxon>
        <taxon>Rhodanobacteraceae</taxon>
        <taxon>Pseudolysobacter</taxon>
    </lineage>
</organism>
<evidence type="ECO:0000259" key="1">
    <source>
        <dbReference type="SMART" id="SM01321"/>
    </source>
</evidence>
<dbReference type="PANTHER" id="PTHR36966">
    <property type="entry name" value="REP-ASSOCIATED TYROSINE TRANSPOSASE"/>
    <property type="match status" value="1"/>
</dbReference>
<dbReference type="Proteomes" id="UP000291562">
    <property type="component" value="Chromosome"/>
</dbReference>